<evidence type="ECO:0000313" key="12">
    <source>
        <dbReference type="Proteomes" id="UP000663834"/>
    </source>
</evidence>
<dbReference type="EMBL" id="CAJOBG010000612">
    <property type="protein sequence ID" value="CAF3836352.1"/>
    <property type="molecule type" value="Genomic_DNA"/>
</dbReference>
<dbReference type="EMBL" id="CAJNRG010003658">
    <property type="protein sequence ID" value="CAF2059201.1"/>
    <property type="molecule type" value="Genomic_DNA"/>
</dbReference>
<evidence type="ECO:0000313" key="4">
    <source>
        <dbReference type="EMBL" id="CAF2059201.1"/>
    </source>
</evidence>
<dbReference type="Proteomes" id="UP000663887">
    <property type="component" value="Unassembled WGS sequence"/>
</dbReference>
<dbReference type="EMBL" id="CAJNOW010021211">
    <property type="protein sequence ID" value="CAF1683308.1"/>
    <property type="molecule type" value="Genomic_DNA"/>
</dbReference>
<dbReference type="OrthoDB" id="10050186at2759"/>
<dbReference type="EMBL" id="CAJNRE010011362">
    <property type="protein sequence ID" value="CAF2100851.1"/>
    <property type="molecule type" value="Genomic_DNA"/>
</dbReference>
<dbReference type="Proteomes" id="UP000681720">
    <property type="component" value="Unassembled WGS sequence"/>
</dbReference>
<keyword evidence="1" id="KW-1133">Transmembrane helix</keyword>
<name>A0A816H3V4_9BILA</name>
<evidence type="ECO:0000313" key="2">
    <source>
        <dbReference type="EMBL" id="CAF1112800.1"/>
    </source>
</evidence>
<dbReference type="EMBL" id="CAJOBH010132848">
    <property type="protein sequence ID" value="CAF4766732.1"/>
    <property type="molecule type" value="Genomic_DNA"/>
</dbReference>
<dbReference type="Proteomes" id="UP000663834">
    <property type="component" value="Unassembled WGS sequence"/>
</dbReference>
<dbReference type="EMBL" id="CAJNRF010011849">
    <property type="protein sequence ID" value="CAF2135310.1"/>
    <property type="molecule type" value="Genomic_DNA"/>
</dbReference>
<evidence type="ECO:0000313" key="8">
    <source>
        <dbReference type="EMBL" id="CAF3949784.1"/>
    </source>
</evidence>
<feature type="transmembrane region" description="Helical" evidence="1">
    <location>
        <begin position="20"/>
        <end position="44"/>
    </location>
</feature>
<evidence type="ECO:0000313" key="13">
    <source>
        <dbReference type="Proteomes" id="UP000663866"/>
    </source>
</evidence>
<dbReference type="Proteomes" id="UP000676336">
    <property type="component" value="Unassembled WGS sequence"/>
</dbReference>
<dbReference type="Proteomes" id="UP000663866">
    <property type="component" value="Unassembled WGS sequence"/>
</dbReference>
<organism evidence="3 12">
    <name type="scientific">Rotaria magnacalcarata</name>
    <dbReference type="NCBI Taxonomy" id="392030"/>
    <lineage>
        <taxon>Eukaryota</taxon>
        <taxon>Metazoa</taxon>
        <taxon>Spiralia</taxon>
        <taxon>Gnathifera</taxon>
        <taxon>Rotifera</taxon>
        <taxon>Eurotatoria</taxon>
        <taxon>Bdelloidea</taxon>
        <taxon>Philodinida</taxon>
        <taxon>Philodinidae</taxon>
        <taxon>Rotaria</taxon>
    </lineage>
</organism>
<keyword evidence="1" id="KW-0812">Transmembrane</keyword>
<accession>A0A816H3V4</accession>
<evidence type="ECO:0000313" key="6">
    <source>
        <dbReference type="EMBL" id="CAF2135310.1"/>
    </source>
</evidence>
<reference evidence="3" key="1">
    <citation type="submission" date="2021-02" db="EMBL/GenBank/DDBJ databases">
        <authorList>
            <person name="Nowell W R."/>
        </authorList>
    </citation>
    <scope>NUCLEOTIDE SEQUENCE</scope>
</reference>
<evidence type="ECO:0000313" key="5">
    <source>
        <dbReference type="EMBL" id="CAF2100851.1"/>
    </source>
</evidence>
<dbReference type="AlphaFoldDB" id="A0A816H3V4"/>
<evidence type="ECO:0000313" key="9">
    <source>
        <dbReference type="EMBL" id="CAF4235455.1"/>
    </source>
</evidence>
<sequence>MNSSNSTHSNTRTKSQQKIVIILLFITMGMCVFSFLVSNIEVVISSEVADKKFNKISATLAEIDIGLVVVCLALFFVIKLDPLGILIFAWIEVICLTFAMISLVFITVIYVHESSMSDNYPKSSPATAAYVTFSIMIMIAGLISVIVSILKIIFMFKLTKSLKQRNQEDAQQQYPLI</sequence>
<comment type="caution">
    <text evidence="3">The sequence shown here is derived from an EMBL/GenBank/DDBJ whole genome shotgun (WGS) entry which is preliminary data.</text>
</comment>
<feature type="transmembrane region" description="Helical" evidence="1">
    <location>
        <begin position="85"/>
        <end position="110"/>
    </location>
</feature>
<evidence type="ECO:0000313" key="10">
    <source>
        <dbReference type="EMBL" id="CAF4385180.1"/>
    </source>
</evidence>
<evidence type="ECO:0000256" key="1">
    <source>
        <dbReference type="SAM" id="Phobius"/>
    </source>
</evidence>
<protein>
    <submittedName>
        <fullName evidence="3">Uncharacterized protein</fullName>
    </submittedName>
</protein>
<dbReference type="EMBL" id="CAJOBJ010053516">
    <property type="protein sequence ID" value="CAF4385180.1"/>
    <property type="molecule type" value="Genomic_DNA"/>
</dbReference>
<proteinExistence type="predicted"/>
<dbReference type="EMBL" id="CAJOBF010001429">
    <property type="protein sequence ID" value="CAF3949784.1"/>
    <property type="molecule type" value="Genomic_DNA"/>
</dbReference>
<evidence type="ECO:0000313" key="11">
    <source>
        <dbReference type="EMBL" id="CAF4766732.1"/>
    </source>
</evidence>
<dbReference type="Proteomes" id="UP000663856">
    <property type="component" value="Unassembled WGS sequence"/>
</dbReference>
<keyword evidence="13" id="KW-1185">Reference proteome</keyword>
<keyword evidence="1" id="KW-0472">Membrane</keyword>
<dbReference type="Proteomes" id="UP000681967">
    <property type="component" value="Unassembled WGS sequence"/>
</dbReference>
<feature type="transmembrane region" description="Helical" evidence="1">
    <location>
        <begin position="130"/>
        <end position="156"/>
    </location>
</feature>
<dbReference type="EMBL" id="CAJOBI010024289">
    <property type="protein sequence ID" value="CAF4235455.1"/>
    <property type="molecule type" value="Genomic_DNA"/>
</dbReference>
<gene>
    <name evidence="11" type="ORF">BYL167_LOCUS46743</name>
    <name evidence="2" type="ORF">CJN711_LOCUS7698</name>
    <name evidence="10" type="ORF">GIL414_LOCUS29478</name>
    <name evidence="3" type="ORF">KQP761_LOCUS37461</name>
    <name evidence="5" type="ORF">MBJ925_LOCUS22247</name>
    <name evidence="7" type="ORF">OVN521_LOCUS5973</name>
    <name evidence="9" type="ORF">SMN809_LOCUS23330</name>
    <name evidence="8" type="ORF">UXM345_LOCUS13268</name>
    <name evidence="6" type="ORF">WKI299_LOCUS27213</name>
    <name evidence="4" type="ORF">XDN619_LOCUS10273</name>
</gene>
<evidence type="ECO:0000313" key="7">
    <source>
        <dbReference type="EMBL" id="CAF3836352.1"/>
    </source>
</evidence>
<feature type="transmembrane region" description="Helical" evidence="1">
    <location>
        <begin position="56"/>
        <end position="78"/>
    </location>
</feature>
<dbReference type="Proteomes" id="UP000663855">
    <property type="component" value="Unassembled WGS sequence"/>
</dbReference>
<dbReference type="Proteomes" id="UP000663824">
    <property type="component" value="Unassembled WGS sequence"/>
</dbReference>
<evidence type="ECO:0000313" key="3">
    <source>
        <dbReference type="EMBL" id="CAF1683308.1"/>
    </source>
</evidence>
<dbReference type="Proteomes" id="UP000663842">
    <property type="component" value="Unassembled WGS sequence"/>
</dbReference>
<dbReference type="EMBL" id="CAJNOV010002713">
    <property type="protein sequence ID" value="CAF1112800.1"/>
    <property type="molecule type" value="Genomic_DNA"/>
</dbReference>